<dbReference type="InterPro" id="IPR000868">
    <property type="entry name" value="Isochorismatase-like_dom"/>
</dbReference>
<gene>
    <name evidence="2" type="ORF">AKJ09_05377</name>
</gene>
<dbReference type="Proteomes" id="UP000064967">
    <property type="component" value="Chromosome"/>
</dbReference>
<dbReference type="InterPro" id="IPR053152">
    <property type="entry name" value="Hydrolase_YcaC-like"/>
</dbReference>
<dbReference type="KEGG" id="llu:AKJ09_05377"/>
<sequence length="230" mass="24811">MRNIIAIEEENPMPTASPTAAKSLLSPVDHTLILIDHQSQMAFATKSIDAVNLRNNAALIANAGRVFGVSTILTTVAEKSFSGPIFTEIQRVFPEHKAIDRTTMNCWEDSNVTDEVNKIGKGRVVLAGLWTSVCIAGPALCALEQGFEVYVIADACGDVSTEAHDRAMDRMVQAGVRPLTSLTYLLELQRDWARAKTYDAVTGVAKDFGGSYGLGVTYAKTMFGASEGNH</sequence>
<keyword evidence="3" id="KW-1185">Reference proteome</keyword>
<dbReference type="STRING" id="1391654.AKJ09_05377"/>
<dbReference type="SUPFAM" id="SSF52499">
    <property type="entry name" value="Isochorismatase-like hydrolases"/>
    <property type="match status" value="1"/>
</dbReference>
<evidence type="ECO:0000313" key="2">
    <source>
        <dbReference type="EMBL" id="AKU98713.1"/>
    </source>
</evidence>
<proteinExistence type="predicted"/>
<protein>
    <recommendedName>
        <fullName evidence="1">Isochorismatase-like domain-containing protein</fullName>
    </recommendedName>
</protein>
<dbReference type="PATRIC" id="fig|1391654.3.peg.5447"/>
<dbReference type="PANTHER" id="PTHR43559:SF1">
    <property type="entry name" value="HYDROLASE"/>
    <property type="match status" value="1"/>
</dbReference>
<evidence type="ECO:0000313" key="3">
    <source>
        <dbReference type="Proteomes" id="UP000064967"/>
    </source>
</evidence>
<evidence type="ECO:0000259" key="1">
    <source>
        <dbReference type="Pfam" id="PF00857"/>
    </source>
</evidence>
<dbReference type="CDD" id="cd01012">
    <property type="entry name" value="YcaC_related"/>
    <property type="match status" value="1"/>
</dbReference>
<name>A0A0K1PYX3_9BACT</name>
<accession>A0A0K1PYX3</accession>
<dbReference type="EMBL" id="CP012333">
    <property type="protein sequence ID" value="AKU98713.1"/>
    <property type="molecule type" value="Genomic_DNA"/>
</dbReference>
<dbReference type="Gene3D" id="3.40.50.850">
    <property type="entry name" value="Isochorismatase-like"/>
    <property type="match status" value="1"/>
</dbReference>
<organism evidence="2 3">
    <name type="scientific">Labilithrix luteola</name>
    <dbReference type="NCBI Taxonomy" id="1391654"/>
    <lineage>
        <taxon>Bacteria</taxon>
        <taxon>Pseudomonadati</taxon>
        <taxon>Myxococcota</taxon>
        <taxon>Polyangia</taxon>
        <taxon>Polyangiales</taxon>
        <taxon>Labilitrichaceae</taxon>
        <taxon>Labilithrix</taxon>
    </lineage>
</organism>
<dbReference type="AlphaFoldDB" id="A0A0K1PYX3"/>
<dbReference type="Pfam" id="PF00857">
    <property type="entry name" value="Isochorismatase"/>
    <property type="match status" value="1"/>
</dbReference>
<reference evidence="2 3" key="1">
    <citation type="submission" date="2015-08" db="EMBL/GenBank/DDBJ databases">
        <authorList>
            <person name="Babu N.S."/>
            <person name="Beckwith C.J."/>
            <person name="Beseler K.G."/>
            <person name="Brison A."/>
            <person name="Carone J.V."/>
            <person name="Caskin T.P."/>
            <person name="Diamond M."/>
            <person name="Durham M.E."/>
            <person name="Foxe J.M."/>
            <person name="Go M."/>
            <person name="Henderson B.A."/>
            <person name="Jones I.B."/>
            <person name="McGettigan J.A."/>
            <person name="Micheletti S.J."/>
            <person name="Nasrallah M.E."/>
            <person name="Ortiz D."/>
            <person name="Piller C.R."/>
            <person name="Privatt S.R."/>
            <person name="Schneider S.L."/>
            <person name="Sharp S."/>
            <person name="Smith T.C."/>
            <person name="Stanton J.D."/>
            <person name="Ullery H.E."/>
            <person name="Wilson R.J."/>
            <person name="Serrano M.G."/>
            <person name="Buck G."/>
            <person name="Lee V."/>
            <person name="Wang Y."/>
            <person name="Carvalho R."/>
            <person name="Voegtly L."/>
            <person name="Shi R."/>
            <person name="Duckworth R."/>
            <person name="Johnson A."/>
            <person name="Loviza R."/>
            <person name="Walstead R."/>
            <person name="Shah Z."/>
            <person name="Kiflezghi M."/>
            <person name="Wade K."/>
            <person name="Ball S.L."/>
            <person name="Bradley K.W."/>
            <person name="Asai D.J."/>
            <person name="Bowman C.A."/>
            <person name="Russell D.A."/>
            <person name="Pope W.H."/>
            <person name="Jacobs-Sera D."/>
            <person name="Hendrix R.W."/>
            <person name="Hatfull G.F."/>
        </authorList>
    </citation>
    <scope>NUCLEOTIDE SEQUENCE [LARGE SCALE GENOMIC DNA]</scope>
    <source>
        <strain evidence="2 3">DSM 27648</strain>
    </source>
</reference>
<dbReference type="PANTHER" id="PTHR43559">
    <property type="entry name" value="HYDROLASE YCAC-RELATED"/>
    <property type="match status" value="1"/>
</dbReference>
<dbReference type="InterPro" id="IPR036380">
    <property type="entry name" value="Isochorismatase-like_sf"/>
</dbReference>
<feature type="domain" description="Isochorismatase-like" evidence="1">
    <location>
        <begin position="31"/>
        <end position="180"/>
    </location>
</feature>